<evidence type="ECO:0000313" key="1">
    <source>
        <dbReference type="EMBL" id="NDV36017.1"/>
    </source>
</evidence>
<dbReference type="Gene3D" id="3.40.30.10">
    <property type="entry name" value="Glutaredoxin"/>
    <property type="match status" value="1"/>
</dbReference>
<dbReference type="Pfam" id="PF06999">
    <property type="entry name" value="Suc_Fer-like"/>
    <property type="match status" value="1"/>
</dbReference>
<sequence>MVGSVPLYKSHIIVSTRTDCTEWPEFVEKSHPLVKDLMEITKGVQGDNVDKSSCFPIKITLGTFSEQENDLLIFRQQARWAFKYPSLNSPNQLDLIKNYLFCSEESRVQIENDHFIREQVPWIFTCAHTRRDVRCGQCGPAIIDELQRLSQQSEWKGKFKIGSTSHIGGHKFAGNIIIYPTGDWYGLLNQNNIQEVIRMYFNGDITNLHWRGQMALTPEQQKLLKTTT</sequence>
<protein>
    <submittedName>
        <fullName evidence="1">Uncharacterized protein</fullName>
    </submittedName>
</protein>
<dbReference type="InterPro" id="IPR009737">
    <property type="entry name" value="Aim32/Apd1-like"/>
</dbReference>
<organism evidence="1">
    <name type="scientific">Arcella intermedia</name>
    <dbReference type="NCBI Taxonomy" id="1963864"/>
    <lineage>
        <taxon>Eukaryota</taxon>
        <taxon>Amoebozoa</taxon>
        <taxon>Tubulinea</taxon>
        <taxon>Elardia</taxon>
        <taxon>Arcellinida</taxon>
        <taxon>Sphaerothecina</taxon>
        <taxon>Arcellidae</taxon>
        <taxon>Arcella</taxon>
    </lineage>
</organism>
<dbReference type="InterPro" id="IPR036249">
    <property type="entry name" value="Thioredoxin-like_sf"/>
</dbReference>
<accession>A0A6B2LGP0</accession>
<dbReference type="SUPFAM" id="SSF52833">
    <property type="entry name" value="Thioredoxin-like"/>
    <property type="match status" value="1"/>
</dbReference>
<dbReference type="AlphaFoldDB" id="A0A6B2LGP0"/>
<dbReference type="CDD" id="cd03062">
    <property type="entry name" value="TRX_Fd_Sucrase"/>
    <property type="match status" value="1"/>
</dbReference>
<dbReference type="EMBL" id="GIBP01007048">
    <property type="protein sequence ID" value="NDV36017.1"/>
    <property type="molecule type" value="Transcribed_RNA"/>
</dbReference>
<name>A0A6B2LGP0_9EUKA</name>
<dbReference type="PANTHER" id="PTHR31902:SF14">
    <property type="entry name" value="ACTIN PATCHES DISTAL PROTEIN 1"/>
    <property type="match status" value="1"/>
</dbReference>
<proteinExistence type="predicted"/>
<dbReference type="PANTHER" id="PTHR31902">
    <property type="entry name" value="ACTIN PATCHES DISTAL PROTEIN 1"/>
    <property type="match status" value="1"/>
</dbReference>
<reference evidence="1" key="1">
    <citation type="journal article" date="2020" name="J. Eukaryot. Microbiol.">
        <title>De novo Sequencing, Assembly and Annotation of the Transcriptome for the Free-Living Testate Amoeba Arcella intermedia.</title>
        <authorList>
            <person name="Ribeiro G.M."/>
            <person name="Porfirio-Sousa A.L."/>
            <person name="Maurer-Alcala X.X."/>
            <person name="Katz L.A."/>
            <person name="Lahr D.J.G."/>
        </authorList>
    </citation>
    <scope>NUCLEOTIDE SEQUENCE</scope>
</reference>